<dbReference type="SUPFAM" id="SSF55961">
    <property type="entry name" value="Bet v1-like"/>
    <property type="match status" value="1"/>
</dbReference>
<dbReference type="RefSeq" id="WP_188072632.1">
    <property type="nucleotide sequence ID" value="NZ_BSPS01000033.1"/>
</dbReference>
<dbReference type="Gene3D" id="2.102.10.10">
    <property type="entry name" value="Rieske [2Fe-2S] iron-sulphur domain"/>
    <property type="match status" value="1"/>
</dbReference>
<dbReference type="Gene3D" id="3.90.380.10">
    <property type="entry name" value="Naphthalene 1,2-dioxygenase Alpha Subunit, Chain A, domain 1"/>
    <property type="match status" value="1"/>
</dbReference>
<proteinExistence type="predicted"/>
<keyword evidence="7" id="KW-0489">Methyltransferase</keyword>
<keyword evidence="1" id="KW-0001">2Fe-2S</keyword>
<protein>
    <submittedName>
        <fullName evidence="7">Vanillate O-demethylase monooxygenase subunit</fullName>
        <ecNumber evidence="7">1.14.13.82</ecNumber>
    </submittedName>
</protein>
<dbReference type="GO" id="GO:0051537">
    <property type="term" value="F:2 iron, 2 sulfur cluster binding"/>
    <property type="evidence" value="ECO:0007669"/>
    <property type="project" value="UniProtKB-KW"/>
</dbReference>
<dbReference type="PROSITE" id="PS51296">
    <property type="entry name" value="RIESKE"/>
    <property type="match status" value="1"/>
</dbReference>
<dbReference type="Pfam" id="PF00355">
    <property type="entry name" value="Rieske"/>
    <property type="match status" value="1"/>
</dbReference>
<sequence length="347" mass="38681">MTTFVRNSWYAAAWVDEVGDAMVARRILGEPLVLFRSADEGIVALLDQCPHRLLPLSMGVVAEGRIQCGYHGIEFNGAGRCVRVPGQDMIPPTAKVRTFPVVERFGLVWVWMGDEEAADPALLPVVERYGAPGWALLDGGYQHHASNYRNIIENLMDPAHTTFVHKGTIGNPAATDEPVKVGKLDGGLVAYRWVENSPPSPFDRLVMEVTGSVDRGQFFYYYLPGTSCVDIISIPAGTEREDEVMDAKGMRAFSYKFLTPEDERNTHFFWLHLRNYRLEDEEWAAGLRANLDKTFLEDAVIVKAIQDEQDRTGLHQRTALAIDRAPVMALAMLDKMVREEGAAVAAE</sequence>
<dbReference type="InterPro" id="IPR036922">
    <property type="entry name" value="Rieske_2Fe-2S_sf"/>
</dbReference>
<keyword evidence="5" id="KW-0411">Iron-sulfur</keyword>
<dbReference type="AlphaFoldDB" id="A0A7W6FRJ5"/>
<feature type="domain" description="Rieske" evidence="6">
    <location>
        <begin position="9"/>
        <end position="110"/>
    </location>
</feature>
<keyword evidence="4" id="KW-0408">Iron</keyword>
<keyword evidence="7" id="KW-0503">Monooxygenase</keyword>
<evidence type="ECO:0000256" key="2">
    <source>
        <dbReference type="ARBA" id="ARBA00022723"/>
    </source>
</evidence>
<reference evidence="7 8" key="1">
    <citation type="submission" date="2020-08" db="EMBL/GenBank/DDBJ databases">
        <title>Genomic Encyclopedia of Type Strains, Phase IV (KMG-IV): sequencing the most valuable type-strain genomes for metagenomic binning, comparative biology and taxonomic classification.</title>
        <authorList>
            <person name="Goeker M."/>
        </authorList>
    </citation>
    <scope>NUCLEOTIDE SEQUENCE [LARGE SCALE GENOMIC DNA]</scope>
    <source>
        <strain evidence="7 8">DSM 26189</strain>
    </source>
</reference>
<evidence type="ECO:0000256" key="4">
    <source>
        <dbReference type="ARBA" id="ARBA00023004"/>
    </source>
</evidence>
<evidence type="ECO:0000313" key="8">
    <source>
        <dbReference type="Proteomes" id="UP000571950"/>
    </source>
</evidence>
<dbReference type="PANTHER" id="PTHR21266:SF60">
    <property type="entry name" value="3-KETOSTEROID-9-ALPHA-MONOOXYGENASE, OXYGENASE COMPONENT"/>
    <property type="match status" value="1"/>
</dbReference>
<keyword evidence="3 7" id="KW-0560">Oxidoreductase</keyword>
<dbReference type="GO" id="GO:0046872">
    <property type="term" value="F:metal ion binding"/>
    <property type="evidence" value="ECO:0007669"/>
    <property type="project" value="UniProtKB-KW"/>
</dbReference>
<keyword evidence="7" id="KW-0808">Transferase</keyword>
<dbReference type="InterPro" id="IPR044043">
    <property type="entry name" value="VanA_C_cat"/>
</dbReference>
<dbReference type="EMBL" id="JACIDT010000010">
    <property type="protein sequence ID" value="MBB3927119.1"/>
    <property type="molecule type" value="Genomic_DNA"/>
</dbReference>
<dbReference type="GO" id="GO:0008168">
    <property type="term" value="F:methyltransferase activity"/>
    <property type="evidence" value="ECO:0007669"/>
    <property type="project" value="UniProtKB-KW"/>
</dbReference>
<evidence type="ECO:0000256" key="3">
    <source>
        <dbReference type="ARBA" id="ARBA00023002"/>
    </source>
</evidence>
<evidence type="ECO:0000313" key="7">
    <source>
        <dbReference type="EMBL" id="MBB3927119.1"/>
    </source>
</evidence>
<name>A0A7W6FRJ5_9SPHN</name>
<evidence type="ECO:0000256" key="1">
    <source>
        <dbReference type="ARBA" id="ARBA00022714"/>
    </source>
</evidence>
<dbReference type="GO" id="GO:0032259">
    <property type="term" value="P:methylation"/>
    <property type="evidence" value="ECO:0007669"/>
    <property type="project" value="UniProtKB-KW"/>
</dbReference>
<dbReference type="CDD" id="cd08878">
    <property type="entry name" value="RHO_alpha_C_DMO-like"/>
    <property type="match status" value="1"/>
</dbReference>
<dbReference type="GO" id="GO:0018489">
    <property type="term" value="F:vanillate monooxygenase activity"/>
    <property type="evidence" value="ECO:0007669"/>
    <property type="project" value="UniProtKB-EC"/>
</dbReference>
<evidence type="ECO:0000259" key="6">
    <source>
        <dbReference type="PROSITE" id="PS51296"/>
    </source>
</evidence>
<keyword evidence="2" id="KW-0479">Metal-binding</keyword>
<organism evidence="7 8">
    <name type="scientific">Sphingobium jiangsuense</name>
    <dbReference type="NCBI Taxonomy" id="870476"/>
    <lineage>
        <taxon>Bacteria</taxon>
        <taxon>Pseudomonadati</taxon>
        <taxon>Pseudomonadota</taxon>
        <taxon>Alphaproteobacteria</taxon>
        <taxon>Sphingomonadales</taxon>
        <taxon>Sphingomonadaceae</taxon>
        <taxon>Sphingobium</taxon>
    </lineage>
</organism>
<dbReference type="InterPro" id="IPR017941">
    <property type="entry name" value="Rieske_2Fe-2S"/>
</dbReference>
<dbReference type="EC" id="1.14.13.82" evidence="7"/>
<accession>A0A7W6FRJ5</accession>
<dbReference type="Pfam" id="PF19112">
    <property type="entry name" value="VanA_C"/>
    <property type="match status" value="1"/>
</dbReference>
<dbReference type="InterPro" id="IPR050584">
    <property type="entry name" value="Cholesterol_7-desaturase"/>
</dbReference>
<dbReference type="PANTHER" id="PTHR21266">
    <property type="entry name" value="IRON-SULFUR DOMAIN CONTAINING PROTEIN"/>
    <property type="match status" value="1"/>
</dbReference>
<comment type="caution">
    <text evidence="7">The sequence shown here is derived from an EMBL/GenBank/DDBJ whole genome shotgun (WGS) entry which is preliminary data.</text>
</comment>
<keyword evidence="8" id="KW-1185">Reference proteome</keyword>
<dbReference type="SUPFAM" id="SSF50022">
    <property type="entry name" value="ISP domain"/>
    <property type="match status" value="1"/>
</dbReference>
<dbReference type="Proteomes" id="UP000571950">
    <property type="component" value="Unassembled WGS sequence"/>
</dbReference>
<gene>
    <name evidence="7" type="ORF">GGR43_002842</name>
</gene>
<evidence type="ECO:0000256" key="5">
    <source>
        <dbReference type="ARBA" id="ARBA00023014"/>
    </source>
</evidence>